<dbReference type="RefSeq" id="WP_301812725.1">
    <property type="nucleotide sequence ID" value="NZ_JAUJZH010000017.1"/>
</dbReference>
<evidence type="ECO:0000313" key="3">
    <source>
        <dbReference type="Proteomes" id="UP001169027"/>
    </source>
</evidence>
<keyword evidence="3" id="KW-1185">Reference proteome</keyword>
<evidence type="ECO:0000256" key="1">
    <source>
        <dbReference type="SAM" id="Phobius"/>
    </source>
</evidence>
<keyword evidence="1" id="KW-0812">Transmembrane</keyword>
<sequence>MDSEVLTLGVLAILVAGGWLIDLLGHRGASPLQRRMVQQIKKSADTIRGAPLR</sequence>
<feature type="transmembrane region" description="Helical" evidence="1">
    <location>
        <begin position="6"/>
        <end position="25"/>
    </location>
</feature>
<gene>
    <name evidence="2" type="ORF">Q2T77_22070</name>
</gene>
<organism evidence="2 3">
    <name type="scientific">Variovorax ginsengisoli</name>
    <dbReference type="NCBI Taxonomy" id="363844"/>
    <lineage>
        <taxon>Bacteria</taxon>
        <taxon>Pseudomonadati</taxon>
        <taxon>Pseudomonadota</taxon>
        <taxon>Betaproteobacteria</taxon>
        <taxon>Burkholderiales</taxon>
        <taxon>Comamonadaceae</taxon>
        <taxon>Variovorax</taxon>
    </lineage>
</organism>
<proteinExistence type="predicted"/>
<protein>
    <submittedName>
        <fullName evidence="2">Uncharacterized protein</fullName>
    </submittedName>
</protein>
<accession>A0ABT8S7T5</accession>
<comment type="caution">
    <text evidence="2">The sequence shown here is derived from an EMBL/GenBank/DDBJ whole genome shotgun (WGS) entry which is preliminary data.</text>
</comment>
<keyword evidence="1" id="KW-1133">Transmembrane helix</keyword>
<evidence type="ECO:0000313" key="2">
    <source>
        <dbReference type="EMBL" id="MDO1534986.1"/>
    </source>
</evidence>
<name>A0ABT8S7T5_9BURK</name>
<keyword evidence="1" id="KW-0472">Membrane</keyword>
<dbReference type="EMBL" id="JAUKVY010000017">
    <property type="protein sequence ID" value="MDO1534986.1"/>
    <property type="molecule type" value="Genomic_DNA"/>
</dbReference>
<reference evidence="2" key="1">
    <citation type="submission" date="2023-06" db="EMBL/GenBank/DDBJ databases">
        <authorList>
            <person name="Jiang Y."/>
            <person name="Liu Q."/>
        </authorList>
    </citation>
    <scope>NUCLEOTIDE SEQUENCE</scope>
    <source>
        <strain evidence="2">CGMCC 1.12090</strain>
    </source>
</reference>
<dbReference type="Proteomes" id="UP001169027">
    <property type="component" value="Unassembled WGS sequence"/>
</dbReference>